<accession>A0A1M7GK08</accession>
<dbReference type="GO" id="GO:0102559">
    <property type="term" value="F:peptide chain release factor N(5)-glutamine methyltransferase activity"/>
    <property type="evidence" value="ECO:0007669"/>
    <property type="project" value="UniProtKB-EC"/>
</dbReference>
<organism evidence="8 9">
    <name type="scientific">Ruminococcus flavefaciens</name>
    <dbReference type="NCBI Taxonomy" id="1265"/>
    <lineage>
        <taxon>Bacteria</taxon>
        <taxon>Bacillati</taxon>
        <taxon>Bacillota</taxon>
        <taxon>Clostridia</taxon>
        <taxon>Eubacteriales</taxon>
        <taxon>Oscillospiraceae</taxon>
        <taxon>Ruminococcus</taxon>
    </lineage>
</organism>
<feature type="domain" description="Methyltransferase small" evidence="6">
    <location>
        <begin position="113"/>
        <end position="200"/>
    </location>
</feature>
<dbReference type="Pfam" id="PF05175">
    <property type="entry name" value="MTS"/>
    <property type="match status" value="1"/>
</dbReference>
<reference evidence="8 9" key="1">
    <citation type="submission" date="2016-11" db="EMBL/GenBank/DDBJ databases">
        <authorList>
            <person name="Jaros S."/>
            <person name="Januszkiewicz K."/>
            <person name="Wedrychowicz H."/>
        </authorList>
    </citation>
    <scope>NUCLEOTIDE SEQUENCE [LARGE SCALE GENOMIC DNA]</scope>
    <source>
        <strain evidence="8 9">Y1</strain>
    </source>
</reference>
<gene>
    <name evidence="8" type="ORF">SAMN04487860_101344</name>
</gene>
<dbReference type="NCBIfam" id="TIGR00536">
    <property type="entry name" value="hemK_fam"/>
    <property type="match status" value="1"/>
</dbReference>
<name>A0A1M7GK08_RUMFL</name>
<dbReference type="RefSeq" id="WP_072948066.1">
    <property type="nucleotide sequence ID" value="NZ_FRCT01000001.1"/>
</dbReference>
<dbReference type="Gene3D" id="3.40.50.150">
    <property type="entry name" value="Vaccinia Virus protein VP39"/>
    <property type="match status" value="1"/>
</dbReference>
<evidence type="ECO:0000259" key="6">
    <source>
        <dbReference type="Pfam" id="PF05175"/>
    </source>
</evidence>
<dbReference type="NCBIfam" id="TIGR03534">
    <property type="entry name" value="RF_mod_PrmC"/>
    <property type="match status" value="1"/>
</dbReference>
<evidence type="ECO:0000256" key="3">
    <source>
        <dbReference type="ARBA" id="ARBA00022679"/>
    </source>
</evidence>
<dbReference type="SUPFAM" id="SSF53335">
    <property type="entry name" value="S-adenosyl-L-methionine-dependent methyltransferases"/>
    <property type="match status" value="1"/>
</dbReference>
<dbReference type="InterPro" id="IPR004556">
    <property type="entry name" value="HemK-like"/>
</dbReference>
<evidence type="ECO:0000259" key="7">
    <source>
        <dbReference type="Pfam" id="PF17827"/>
    </source>
</evidence>
<dbReference type="InterPro" id="IPR029063">
    <property type="entry name" value="SAM-dependent_MTases_sf"/>
</dbReference>
<dbReference type="Pfam" id="PF17827">
    <property type="entry name" value="PrmC_N"/>
    <property type="match status" value="1"/>
</dbReference>
<dbReference type="InterPro" id="IPR002052">
    <property type="entry name" value="DNA_methylase_N6_adenine_CS"/>
</dbReference>
<dbReference type="AlphaFoldDB" id="A0A1M7GK08"/>
<evidence type="ECO:0000313" key="9">
    <source>
        <dbReference type="Proteomes" id="UP000184394"/>
    </source>
</evidence>
<evidence type="ECO:0000256" key="2">
    <source>
        <dbReference type="ARBA" id="ARBA00022603"/>
    </source>
</evidence>
<dbReference type="PANTHER" id="PTHR18895">
    <property type="entry name" value="HEMK METHYLTRANSFERASE"/>
    <property type="match status" value="1"/>
</dbReference>
<dbReference type="Gene3D" id="1.10.8.10">
    <property type="entry name" value="DNA helicase RuvA subunit, C-terminal domain"/>
    <property type="match status" value="1"/>
</dbReference>
<dbReference type="InterPro" id="IPR019874">
    <property type="entry name" value="RF_methyltr_PrmC"/>
</dbReference>
<dbReference type="InterPro" id="IPR050320">
    <property type="entry name" value="N5-glutamine_MTase"/>
</dbReference>
<feature type="domain" description="Release factor glutamine methyltransferase N-terminal" evidence="7">
    <location>
        <begin position="6"/>
        <end position="74"/>
    </location>
</feature>
<evidence type="ECO:0000256" key="4">
    <source>
        <dbReference type="ARBA" id="ARBA00022691"/>
    </source>
</evidence>
<dbReference type="PROSITE" id="PS00092">
    <property type="entry name" value="N6_MTASE"/>
    <property type="match status" value="1"/>
</dbReference>
<dbReference type="GO" id="GO:0032259">
    <property type="term" value="P:methylation"/>
    <property type="evidence" value="ECO:0007669"/>
    <property type="project" value="UniProtKB-KW"/>
</dbReference>
<dbReference type="CDD" id="cd02440">
    <property type="entry name" value="AdoMet_MTases"/>
    <property type="match status" value="1"/>
</dbReference>
<comment type="catalytic activity">
    <reaction evidence="5">
        <text>L-glutaminyl-[peptide chain release factor] + S-adenosyl-L-methionine = N(5)-methyl-L-glutaminyl-[peptide chain release factor] + S-adenosyl-L-homocysteine + H(+)</text>
        <dbReference type="Rhea" id="RHEA:42896"/>
        <dbReference type="Rhea" id="RHEA-COMP:10271"/>
        <dbReference type="Rhea" id="RHEA-COMP:10272"/>
        <dbReference type="ChEBI" id="CHEBI:15378"/>
        <dbReference type="ChEBI" id="CHEBI:30011"/>
        <dbReference type="ChEBI" id="CHEBI:57856"/>
        <dbReference type="ChEBI" id="CHEBI:59789"/>
        <dbReference type="ChEBI" id="CHEBI:61891"/>
        <dbReference type="EC" id="2.1.1.297"/>
    </reaction>
</comment>
<evidence type="ECO:0000256" key="1">
    <source>
        <dbReference type="ARBA" id="ARBA00012771"/>
    </source>
</evidence>
<keyword evidence="3 8" id="KW-0808">Transferase</keyword>
<evidence type="ECO:0000256" key="5">
    <source>
        <dbReference type="ARBA" id="ARBA00048391"/>
    </source>
</evidence>
<dbReference type="OrthoDB" id="9800643at2"/>
<protein>
    <recommendedName>
        <fullName evidence="1">peptide chain release factor N(5)-glutamine methyltransferase</fullName>
        <ecNumber evidence="1">2.1.1.297</ecNumber>
    </recommendedName>
</protein>
<dbReference type="InterPro" id="IPR007848">
    <property type="entry name" value="Small_mtfrase_dom"/>
</dbReference>
<dbReference type="EC" id="2.1.1.297" evidence="1"/>
<evidence type="ECO:0000313" key="8">
    <source>
        <dbReference type="EMBL" id="SHM16475.1"/>
    </source>
</evidence>
<dbReference type="Proteomes" id="UP000184394">
    <property type="component" value="Unassembled WGS sequence"/>
</dbReference>
<dbReference type="PANTHER" id="PTHR18895:SF74">
    <property type="entry name" value="MTRF1L RELEASE FACTOR GLUTAMINE METHYLTRANSFERASE"/>
    <property type="match status" value="1"/>
</dbReference>
<dbReference type="EMBL" id="FRCT01000001">
    <property type="protein sequence ID" value="SHM16475.1"/>
    <property type="molecule type" value="Genomic_DNA"/>
</dbReference>
<keyword evidence="4" id="KW-0949">S-adenosyl-L-methionine</keyword>
<dbReference type="InterPro" id="IPR040758">
    <property type="entry name" value="PrmC_N"/>
</dbReference>
<proteinExistence type="predicted"/>
<sequence>MVSRGELFTECRSLIAARDEDTADFDTTCIFQDLLGDKNPMFLPKEPVPDDKAAEIRSLAKRRSEGYPLQYLLGQWEFWGCNFKVGEGVLIPRPDTETLVEQVLDICRREKLKAPKIADLCSGSGCIAVALKKELPDAEVYAVELSDKALGYLKQNTAANGCGDIHIIKGDVLKRETAMSLMGLDILVSNPPYLTSQDMSELQTEVTYEPASALFGGEDGLGFYRAMTELWKMSVKEGGFIAYEFGMGQHDDVKAILEKNSFTDVEFRKDGGGIIRTAAARNIIVNKPAIM</sequence>
<keyword evidence="2 8" id="KW-0489">Methyltransferase</keyword>
<dbReference type="GO" id="GO:0003676">
    <property type="term" value="F:nucleic acid binding"/>
    <property type="evidence" value="ECO:0007669"/>
    <property type="project" value="InterPro"/>
</dbReference>